<feature type="compositionally biased region" description="Gly residues" evidence="3">
    <location>
        <begin position="1"/>
        <end position="12"/>
    </location>
</feature>
<reference evidence="4 5" key="1">
    <citation type="submission" date="2020-06" db="EMBL/GenBank/DDBJ databases">
        <title>Transcriptomic and genomic resources for Thalictrum thalictroides and T. hernandezii: Facilitating candidate gene discovery in an emerging model plant lineage.</title>
        <authorList>
            <person name="Arias T."/>
            <person name="Riano-Pachon D.M."/>
            <person name="Di Stilio V.S."/>
        </authorList>
    </citation>
    <scope>NUCLEOTIDE SEQUENCE [LARGE SCALE GENOMIC DNA]</scope>
    <source>
        <strain evidence="5">cv. WT478/WT964</strain>
        <tissue evidence="4">Leaves</tissue>
    </source>
</reference>
<evidence type="ECO:0000256" key="3">
    <source>
        <dbReference type="SAM" id="MobiDB-lite"/>
    </source>
</evidence>
<dbReference type="GO" id="GO:0043622">
    <property type="term" value="P:cortical microtubule organization"/>
    <property type="evidence" value="ECO:0007669"/>
    <property type="project" value="InterPro"/>
</dbReference>
<sequence>MSKGGSYGGGHSSLGYLFGSEKPASPPPVVTPAVVTKPPWGDDNTTEKPPQVYAPASTVSNYYTRTEGQNTGHFITDRPSTKVQSVPGGDSSLGYLFGSK</sequence>
<evidence type="ECO:0000256" key="1">
    <source>
        <dbReference type="ARBA" id="ARBA00009656"/>
    </source>
</evidence>
<name>A0A7J6VYK4_THATH</name>
<dbReference type="PANTHER" id="PTHR33403:SF19">
    <property type="entry name" value="PROTEIN SPIRAL1-LIKE 5"/>
    <property type="match status" value="1"/>
</dbReference>
<dbReference type="Proteomes" id="UP000554482">
    <property type="component" value="Unassembled WGS sequence"/>
</dbReference>
<dbReference type="EMBL" id="JABWDY010025820">
    <property type="protein sequence ID" value="KAF5189185.1"/>
    <property type="molecule type" value="Genomic_DNA"/>
</dbReference>
<evidence type="ECO:0000256" key="2">
    <source>
        <dbReference type="ARBA" id="ARBA00022701"/>
    </source>
</evidence>
<keyword evidence="2" id="KW-0493">Microtubule</keyword>
<feature type="region of interest" description="Disordered" evidence="3">
    <location>
        <begin position="69"/>
        <end position="100"/>
    </location>
</feature>
<feature type="region of interest" description="Disordered" evidence="3">
    <location>
        <begin position="1"/>
        <end position="56"/>
    </location>
</feature>
<proteinExistence type="inferred from homology"/>
<accession>A0A7J6VYK4</accession>
<dbReference type="PANTHER" id="PTHR33403">
    <property type="entry name" value="SPR1"/>
    <property type="match status" value="1"/>
</dbReference>
<keyword evidence="5" id="KW-1185">Reference proteome</keyword>
<dbReference type="InterPro" id="IPR039613">
    <property type="entry name" value="SPR1/2/3/4/5"/>
</dbReference>
<dbReference type="GO" id="GO:0010005">
    <property type="term" value="C:cortical microtubule, transverse to long axis"/>
    <property type="evidence" value="ECO:0007669"/>
    <property type="project" value="TreeGrafter"/>
</dbReference>
<evidence type="ECO:0000313" key="5">
    <source>
        <dbReference type="Proteomes" id="UP000554482"/>
    </source>
</evidence>
<comment type="caution">
    <text evidence="4">The sequence shown here is derived from an EMBL/GenBank/DDBJ whole genome shotgun (WGS) entry which is preliminary data.</text>
</comment>
<evidence type="ECO:0000313" key="4">
    <source>
        <dbReference type="EMBL" id="KAF5189185.1"/>
    </source>
</evidence>
<comment type="similarity">
    <text evidence="1">Belongs to the SPIRAL1 family.</text>
</comment>
<protein>
    <submittedName>
        <fullName evidence="4">Spiral1</fullName>
    </submittedName>
</protein>
<organism evidence="4 5">
    <name type="scientific">Thalictrum thalictroides</name>
    <name type="common">Rue-anemone</name>
    <name type="synonym">Anemone thalictroides</name>
    <dbReference type="NCBI Taxonomy" id="46969"/>
    <lineage>
        <taxon>Eukaryota</taxon>
        <taxon>Viridiplantae</taxon>
        <taxon>Streptophyta</taxon>
        <taxon>Embryophyta</taxon>
        <taxon>Tracheophyta</taxon>
        <taxon>Spermatophyta</taxon>
        <taxon>Magnoliopsida</taxon>
        <taxon>Ranunculales</taxon>
        <taxon>Ranunculaceae</taxon>
        <taxon>Thalictroideae</taxon>
        <taxon>Thalictrum</taxon>
    </lineage>
</organism>
<gene>
    <name evidence="4" type="ORF">FRX31_021230</name>
</gene>
<dbReference type="OrthoDB" id="62622at2759"/>
<dbReference type="AlphaFoldDB" id="A0A7J6VYK4"/>
<feature type="compositionally biased region" description="Low complexity" evidence="3">
    <location>
        <begin position="13"/>
        <end position="23"/>
    </location>
</feature>